<evidence type="ECO:0000256" key="1">
    <source>
        <dbReference type="SAM" id="MobiDB-lite"/>
    </source>
</evidence>
<name>A0A195ES59_9HYME</name>
<evidence type="ECO:0000313" key="2">
    <source>
        <dbReference type="EMBL" id="KYN31063.1"/>
    </source>
</evidence>
<dbReference type="EMBL" id="KQ981993">
    <property type="protein sequence ID" value="KYN31063.1"/>
    <property type="molecule type" value="Genomic_DNA"/>
</dbReference>
<sequence>MRRDAARHGEAWQDVSRGGEGRGGKARRGEARRGEARRSEARRGETRLGVARRGEARRSELRTTRRAVERRRGREDGDASRFLLLQNRDWMWPIFRAPQTARVALFPGADRYAAPVTRGAVY</sequence>
<dbReference type="AlphaFoldDB" id="A0A195ES59"/>
<feature type="region of interest" description="Disordered" evidence="1">
    <location>
        <begin position="1"/>
        <end position="76"/>
    </location>
</feature>
<organism evidence="2 3">
    <name type="scientific">Trachymyrmex septentrionalis</name>
    <dbReference type="NCBI Taxonomy" id="34720"/>
    <lineage>
        <taxon>Eukaryota</taxon>
        <taxon>Metazoa</taxon>
        <taxon>Ecdysozoa</taxon>
        <taxon>Arthropoda</taxon>
        <taxon>Hexapoda</taxon>
        <taxon>Insecta</taxon>
        <taxon>Pterygota</taxon>
        <taxon>Neoptera</taxon>
        <taxon>Endopterygota</taxon>
        <taxon>Hymenoptera</taxon>
        <taxon>Apocrita</taxon>
        <taxon>Aculeata</taxon>
        <taxon>Formicoidea</taxon>
        <taxon>Formicidae</taxon>
        <taxon>Myrmicinae</taxon>
        <taxon>Trachymyrmex</taxon>
    </lineage>
</organism>
<accession>A0A195ES59</accession>
<gene>
    <name evidence="2" type="ORF">ALC56_14875</name>
</gene>
<keyword evidence="3" id="KW-1185">Reference proteome</keyword>
<evidence type="ECO:0000313" key="3">
    <source>
        <dbReference type="Proteomes" id="UP000078541"/>
    </source>
</evidence>
<dbReference type="Proteomes" id="UP000078541">
    <property type="component" value="Unassembled WGS sequence"/>
</dbReference>
<reference evidence="2 3" key="1">
    <citation type="submission" date="2016-03" db="EMBL/GenBank/DDBJ databases">
        <title>Trachymyrmex septentrionalis WGS genome.</title>
        <authorList>
            <person name="Nygaard S."/>
            <person name="Hu H."/>
            <person name="Boomsma J."/>
            <person name="Zhang G."/>
        </authorList>
    </citation>
    <scope>NUCLEOTIDE SEQUENCE [LARGE SCALE GENOMIC DNA]</scope>
    <source>
        <strain evidence="2">Tsep2-gDNA-1</strain>
        <tissue evidence="2">Whole body</tissue>
    </source>
</reference>
<proteinExistence type="predicted"/>
<protein>
    <submittedName>
        <fullName evidence="2">Uncharacterized protein</fullName>
    </submittedName>
</protein>